<keyword evidence="1" id="KW-0812">Transmembrane</keyword>
<feature type="transmembrane region" description="Helical" evidence="1">
    <location>
        <begin position="170"/>
        <end position="192"/>
    </location>
</feature>
<feature type="transmembrane region" description="Helical" evidence="1">
    <location>
        <begin position="33"/>
        <end position="52"/>
    </location>
</feature>
<dbReference type="OrthoDB" id="2678566at2"/>
<feature type="transmembrane region" description="Helical" evidence="1">
    <location>
        <begin position="58"/>
        <end position="76"/>
    </location>
</feature>
<keyword evidence="1" id="KW-0472">Membrane</keyword>
<feature type="transmembrane region" description="Helical" evidence="1">
    <location>
        <begin position="6"/>
        <end position="26"/>
    </location>
</feature>
<dbReference type="EMBL" id="QJVJ01000001">
    <property type="protein sequence ID" value="PYI57078.1"/>
    <property type="molecule type" value="Genomic_DNA"/>
</dbReference>
<accession>A0A2V5KC69</accession>
<feature type="transmembrane region" description="Helical" evidence="1">
    <location>
        <begin position="125"/>
        <end position="149"/>
    </location>
</feature>
<evidence type="ECO:0000313" key="3">
    <source>
        <dbReference type="Proteomes" id="UP000247476"/>
    </source>
</evidence>
<feature type="transmembrane region" description="Helical" evidence="1">
    <location>
        <begin position="198"/>
        <end position="217"/>
    </location>
</feature>
<feature type="transmembrane region" description="Helical" evidence="1">
    <location>
        <begin position="83"/>
        <end position="105"/>
    </location>
</feature>
<proteinExistence type="predicted"/>
<keyword evidence="3" id="KW-1185">Reference proteome</keyword>
<keyword evidence="1" id="KW-1133">Transmembrane helix</keyword>
<dbReference type="RefSeq" id="WP_110838118.1">
    <property type="nucleotide sequence ID" value="NZ_QJVJ01000001.1"/>
</dbReference>
<organism evidence="2 3">
    <name type="scientific">Paenibacillus flagellatus</name>
    <dbReference type="NCBI Taxonomy" id="2211139"/>
    <lineage>
        <taxon>Bacteria</taxon>
        <taxon>Bacillati</taxon>
        <taxon>Bacillota</taxon>
        <taxon>Bacilli</taxon>
        <taxon>Bacillales</taxon>
        <taxon>Paenibacillaceae</taxon>
        <taxon>Paenibacillus</taxon>
    </lineage>
</organism>
<protein>
    <submittedName>
        <fullName evidence="2">Uncharacterized protein</fullName>
    </submittedName>
</protein>
<evidence type="ECO:0000256" key="1">
    <source>
        <dbReference type="SAM" id="Phobius"/>
    </source>
</evidence>
<sequence length="225" mass="25644">MVGISLYIVLTALQAMGILYLSYSVFRYKFASYWRETLFVSFTIACIVYFVRVLDLKAIVPLIMCLVMILFLWLIIRIPFLFSALMAVTGYMALIILETVVLFLFDHLKFLPQSYTLSNNPSDASFLTYANILMIATNVLLYGLSWWLYRKGYGFAFSFDSRTVQFKKETAVLLVVIVQSLIVIGMIYFSIINSHINLMIAAIVNAISLGALLYVSLRKEHSENA</sequence>
<name>A0A2V5KC69_9BACL</name>
<comment type="caution">
    <text evidence="2">The sequence shown here is derived from an EMBL/GenBank/DDBJ whole genome shotgun (WGS) entry which is preliminary data.</text>
</comment>
<evidence type="ECO:0000313" key="2">
    <source>
        <dbReference type="EMBL" id="PYI57078.1"/>
    </source>
</evidence>
<dbReference type="Proteomes" id="UP000247476">
    <property type="component" value="Unassembled WGS sequence"/>
</dbReference>
<dbReference type="AlphaFoldDB" id="A0A2V5KC69"/>
<reference evidence="2 3" key="1">
    <citation type="submission" date="2018-05" db="EMBL/GenBank/DDBJ databases">
        <title>Paenibacillus flagellatus sp. nov., isolated from selenium mineral soil.</title>
        <authorList>
            <person name="Dai X."/>
        </authorList>
    </citation>
    <scope>NUCLEOTIDE SEQUENCE [LARGE SCALE GENOMIC DNA]</scope>
    <source>
        <strain evidence="2 3">DXL2</strain>
    </source>
</reference>
<gene>
    <name evidence="2" type="ORF">DLM86_01110</name>
</gene>